<dbReference type="RefSeq" id="XP_022579818.1">
    <property type="nucleotide sequence ID" value="XM_022726841.1"/>
</dbReference>
<accession>A0A1L9SDU1</accession>
<proteinExistence type="predicted"/>
<dbReference type="AlphaFoldDB" id="A0A1L9SDU1"/>
<dbReference type="GeneID" id="34613305"/>
<organism evidence="1 2">
    <name type="scientific">Penicilliopsis zonata CBS 506.65</name>
    <dbReference type="NCBI Taxonomy" id="1073090"/>
    <lineage>
        <taxon>Eukaryota</taxon>
        <taxon>Fungi</taxon>
        <taxon>Dikarya</taxon>
        <taxon>Ascomycota</taxon>
        <taxon>Pezizomycotina</taxon>
        <taxon>Eurotiomycetes</taxon>
        <taxon>Eurotiomycetidae</taxon>
        <taxon>Eurotiales</taxon>
        <taxon>Aspergillaceae</taxon>
        <taxon>Penicilliopsis</taxon>
    </lineage>
</organism>
<gene>
    <name evidence="1" type="ORF">ASPZODRAFT_167767</name>
</gene>
<sequence length="174" mass="19689">MATYLDLPIIRRYIDQAGSDDAEGRDVNNLWYQILRGYFLLEDNFCLEYEVSDDLELATRPNTVVLVLCGNALRKFLFVECKQPLPSNCELDENFWVDTRNRLKGAMERWRGEAGELGEGELFGIIAIGNLARFVTMQAGGVSLLNMHGEPVRIDTQAGASEADAMLREIRQRV</sequence>
<dbReference type="EMBL" id="KV878345">
    <property type="protein sequence ID" value="OJJ45308.1"/>
    <property type="molecule type" value="Genomic_DNA"/>
</dbReference>
<dbReference type="VEuPathDB" id="FungiDB:ASPZODRAFT_167767"/>
<dbReference type="Proteomes" id="UP000184188">
    <property type="component" value="Unassembled WGS sequence"/>
</dbReference>
<name>A0A1L9SDU1_9EURO</name>
<evidence type="ECO:0000313" key="2">
    <source>
        <dbReference type="Proteomes" id="UP000184188"/>
    </source>
</evidence>
<keyword evidence="2" id="KW-1185">Reference proteome</keyword>
<reference evidence="2" key="1">
    <citation type="journal article" date="2017" name="Genome Biol.">
        <title>Comparative genomics reveals high biological diversity and specific adaptations in the industrially and medically important fungal genus Aspergillus.</title>
        <authorList>
            <person name="de Vries R.P."/>
            <person name="Riley R."/>
            <person name="Wiebenga A."/>
            <person name="Aguilar-Osorio G."/>
            <person name="Amillis S."/>
            <person name="Uchima C.A."/>
            <person name="Anderluh G."/>
            <person name="Asadollahi M."/>
            <person name="Askin M."/>
            <person name="Barry K."/>
            <person name="Battaglia E."/>
            <person name="Bayram O."/>
            <person name="Benocci T."/>
            <person name="Braus-Stromeyer S.A."/>
            <person name="Caldana C."/>
            <person name="Canovas D."/>
            <person name="Cerqueira G.C."/>
            <person name="Chen F."/>
            <person name="Chen W."/>
            <person name="Choi C."/>
            <person name="Clum A."/>
            <person name="Dos Santos R.A."/>
            <person name="Damasio A.R."/>
            <person name="Diallinas G."/>
            <person name="Emri T."/>
            <person name="Fekete E."/>
            <person name="Flipphi M."/>
            <person name="Freyberg S."/>
            <person name="Gallo A."/>
            <person name="Gournas C."/>
            <person name="Habgood R."/>
            <person name="Hainaut M."/>
            <person name="Harispe M.L."/>
            <person name="Henrissat B."/>
            <person name="Hilden K.S."/>
            <person name="Hope R."/>
            <person name="Hossain A."/>
            <person name="Karabika E."/>
            <person name="Karaffa L."/>
            <person name="Karanyi Z."/>
            <person name="Krasevec N."/>
            <person name="Kuo A."/>
            <person name="Kusch H."/>
            <person name="LaButti K."/>
            <person name="Lagendijk E.L."/>
            <person name="Lapidus A."/>
            <person name="Levasseur A."/>
            <person name="Lindquist E."/>
            <person name="Lipzen A."/>
            <person name="Logrieco A.F."/>
            <person name="MacCabe A."/>
            <person name="Maekelae M.R."/>
            <person name="Malavazi I."/>
            <person name="Melin P."/>
            <person name="Meyer V."/>
            <person name="Mielnichuk N."/>
            <person name="Miskei M."/>
            <person name="Molnar A.P."/>
            <person name="Mule G."/>
            <person name="Ngan C.Y."/>
            <person name="Orejas M."/>
            <person name="Orosz E."/>
            <person name="Ouedraogo J.P."/>
            <person name="Overkamp K.M."/>
            <person name="Park H.-S."/>
            <person name="Perrone G."/>
            <person name="Piumi F."/>
            <person name="Punt P.J."/>
            <person name="Ram A.F."/>
            <person name="Ramon A."/>
            <person name="Rauscher S."/>
            <person name="Record E."/>
            <person name="Riano-Pachon D.M."/>
            <person name="Robert V."/>
            <person name="Roehrig J."/>
            <person name="Ruller R."/>
            <person name="Salamov A."/>
            <person name="Salih N.S."/>
            <person name="Samson R.A."/>
            <person name="Sandor E."/>
            <person name="Sanguinetti M."/>
            <person name="Schuetze T."/>
            <person name="Sepcic K."/>
            <person name="Shelest E."/>
            <person name="Sherlock G."/>
            <person name="Sophianopoulou V."/>
            <person name="Squina F.M."/>
            <person name="Sun H."/>
            <person name="Susca A."/>
            <person name="Todd R.B."/>
            <person name="Tsang A."/>
            <person name="Unkles S.E."/>
            <person name="van de Wiele N."/>
            <person name="van Rossen-Uffink D."/>
            <person name="Oliveira J.V."/>
            <person name="Vesth T.C."/>
            <person name="Visser J."/>
            <person name="Yu J.-H."/>
            <person name="Zhou M."/>
            <person name="Andersen M.R."/>
            <person name="Archer D.B."/>
            <person name="Baker S.E."/>
            <person name="Benoit I."/>
            <person name="Brakhage A.A."/>
            <person name="Braus G.H."/>
            <person name="Fischer R."/>
            <person name="Frisvad J.C."/>
            <person name="Goldman G.H."/>
            <person name="Houbraken J."/>
            <person name="Oakley B."/>
            <person name="Pocsi I."/>
            <person name="Scazzocchio C."/>
            <person name="Seiboth B."/>
            <person name="vanKuyk P.A."/>
            <person name="Wortman J."/>
            <person name="Dyer P.S."/>
            <person name="Grigoriev I.V."/>
        </authorList>
    </citation>
    <scope>NUCLEOTIDE SEQUENCE [LARGE SCALE GENOMIC DNA]</scope>
    <source>
        <strain evidence="2">CBS 506.65</strain>
    </source>
</reference>
<evidence type="ECO:0000313" key="1">
    <source>
        <dbReference type="EMBL" id="OJJ45308.1"/>
    </source>
</evidence>
<protein>
    <submittedName>
        <fullName evidence="1">Uncharacterized protein</fullName>
    </submittedName>
</protein>